<dbReference type="PATRIC" id="fig|446692.4.peg.3779"/>
<evidence type="ECO:0000313" key="2">
    <source>
        <dbReference type="EMBL" id="KXV61446.1"/>
    </source>
</evidence>
<dbReference type="RefSeq" id="WP_061470405.1">
    <property type="nucleotide sequence ID" value="NZ_LHZU01000083.1"/>
</dbReference>
<dbReference type="Pfam" id="PF04230">
    <property type="entry name" value="PS_pyruv_trans"/>
    <property type="match status" value="1"/>
</dbReference>
<evidence type="ECO:0000313" key="3">
    <source>
        <dbReference type="Proteomes" id="UP000075360"/>
    </source>
</evidence>
<proteinExistence type="predicted"/>
<comment type="caution">
    <text evidence="2">The sequence shown here is derived from an EMBL/GenBank/DDBJ whole genome shotgun (WGS) entry which is preliminary data.</text>
</comment>
<dbReference type="InterPro" id="IPR007345">
    <property type="entry name" value="Polysacch_pyruvyl_Trfase"/>
</dbReference>
<reference evidence="2 3" key="1">
    <citation type="submission" date="2015-06" db="EMBL/GenBank/DDBJ databases">
        <title>Improved classification and identification of acetic acid bacteria using matrix-assisted laser desorption/ionization time-of-flight mass spectrometry; Gluconobacter nephelii and Gluconobacter uchimurae are later heterotypic synonyms of Gluconobacter japonicus and Gluconobacter oxydans, respectively.</title>
        <authorList>
            <person name="Li L."/>
            <person name="Cleenwerck I."/>
            <person name="De Vuyst L."/>
            <person name="Vandamme P."/>
        </authorList>
    </citation>
    <scope>NUCLEOTIDE SEQUENCE [LARGE SCALE GENOMIC DNA]</scope>
    <source>
        <strain evidence="2 3">LMG 23690</strain>
    </source>
</reference>
<accession>A0A149U811</accession>
<dbReference type="Proteomes" id="UP000075360">
    <property type="component" value="Unassembled WGS sequence"/>
</dbReference>
<organism evidence="2 3">
    <name type="scientific">Acetobacter senegalensis</name>
    <dbReference type="NCBI Taxonomy" id="446692"/>
    <lineage>
        <taxon>Bacteria</taxon>
        <taxon>Pseudomonadati</taxon>
        <taxon>Pseudomonadota</taxon>
        <taxon>Alphaproteobacteria</taxon>
        <taxon>Acetobacterales</taxon>
        <taxon>Acetobacteraceae</taxon>
        <taxon>Acetobacter</taxon>
    </lineage>
</organism>
<dbReference type="EMBL" id="LHZU01000083">
    <property type="protein sequence ID" value="KXV61446.1"/>
    <property type="molecule type" value="Genomic_DNA"/>
</dbReference>
<protein>
    <recommendedName>
        <fullName evidence="1">Polysaccharide pyruvyl transferase domain-containing protein</fullName>
    </recommendedName>
</protein>
<dbReference type="OrthoDB" id="9767435at2"/>
<dbReference type="AlphaFoldDB" id="A0A149U811"/>
<name>A0A149U811_9PROT</name>
<sequence length="345" mass="40489">MKTGFFAKTVKQYSSLEEKIEAVGWNTGNIVFTNSIINLLECEIVSEDAEEETLSNFDQFITTELIWLRENVQPWLSLTKQLEKAGDKPLVPISIGLQSKYFKKDFCLHPEIISILKAMEEKTCFAVRGIYTYDILYKNGIRNMEVIGCPSLYQIPLYQNSFDFLKDYKYGKAVSNFRTFDTDLTEKEYKVLKYLSKNCDGFVEQTFDYIQNINGSDSEIDKWIEDSKSIYFDVDTWLLNSKKYNFSIGSRFHGNVMAILSGVPALFLAIDSRTKEMTNFFDLPSLEFEDFDEYRTMEYYRDSTNYDNFIKKYNYNTQNFISYLSKCNINISEKYKEKFSNFLLK</sequence>
<feature type="domain" description="Polysaccharide pyruvyl transferase" evidence="1">
    <location>
        <begin position="82"/>
        <end position="272"/>
    </location>
</feature>
<evidence type="ECO:0000259" key="1">
    <source>
        <dbReference type="Pfam" id="PF04230"/>
    </source>
</evidence>
<gene>
    <name evidence="2" type="ORF">AD948_01710</name>
</gene>